<evidence type="ECO:0000313" key="1">
    <source>
        <dbReference type="EMBL" id="KAJ3049733.1"/>
    </source>
</evidence>
<organism evidence="1 2">
    <name type="scientific">Rhizophlyctis rosea</name>
    <dbReference type="NCBI Taxonomy" id="64517"/>
    <lineage>
        <taxon>Eukaryota</taxon>
        <taxon>Fungi</taxon>
        <taxon>Fungi incertae sedis</taxon>
        <taxon>Chytridiomycota</taxon>
        <taxon>Chytridiomycota incertae sedis</taxon>
        <taxon>Chytridiomycetes</taxon>
        <taxon>Rhizophlyctidales</taxon>
        <taxon>Rhizophlyctidaceae</taxon>
        <taxon>Rhizophlyctis</taxon>
    </lineage>
</organism>
<name>A0AAD5SBH2_9FUNG</name>
<evidence type="ECO:0000313" key="2">
    <source>
        <dbReference type="Proteomes" id="UP001212841"/>
    </source>
</evidence>
<keyword evidence="2" id="KW-1185">Reference proteome</keyword>
<dbReference type="AlphaFoldDB" id="A0AAD5SBH2"/>
<reference evidence="1" key="1">
    <citation type="submission" date="2020-05" db="EMBL/GenBank/DDBJ databases">
        <title>Phylogenomic resolution of chytrid fungi.</title>
        <authorList>
            <person name="Stajich J.E."/>
            <person name="Amses K."/>
            <person name="Simmons R."/>
            <person name="Seto K."/>
            <person name="Myers J."/>
            <person name="Bonds A."/>
            <person name="Quandt C.A."/>
            <person name="Barry K."/>
            <person name="Liu P."/>
            <person name="Grigoriev I."/>
            <person name="Longcore J.E."/>
            <person name="James T.Y."/>
        </authorList>
    </citation>
    <scope>NUCLEOTIDE SEQUENCE</scope>
    <source>
        <strain evidence="1">JEL0318</strain>
    </source>
</reference>
<dbReference type="EMBL" id="JADGJD010000602">
    <property type="protein sequence ID" value="KAJ3049733.1"/>
    <property type="molecule type" value="Genomic_DNA"/>
</dbReference>
<comment type="caution">
    <text evidence="1">The sequence shown here is derived from an EMBL/GenBank/DDBJ whole genome shotgun (WGS) entry which is preliminary data.</text>
</comment>
<sequence length="106" mass="11954">MPKTPKRTKPTLPFALEFVDPETRQQLQEAHARRYLRWRASLKKEQMDSWEMRAGSSKVATAGADAMMLFDGEIVVRSIWDIGKILAAKVGDSDEGVENMEGVNQC</sequence>
<protein>
    <submittedName>
        <fullName evidence="1">Uncharacterized protein</fullName>
    </submittedName>
</protein>
<accession>A0AAD5SBH2</accession>
<proteinExistence type="predicted"/>
<gene>
    <name evidence="1" type="ORF">HK097_009305</name>
</gene>
<dbReference type="Proteomes" id="UP001212841">
    <property type="component" value="Unassembled WGS sequence"/>
</dbReference>